<protein>
    <submittedName>
        <fullName evidence="2">Putative 6-phosphogluconolactonase</fullName>
    </submittedName>
</protein>
<dbReference type="GO" id="GO:0017057">
    <property type="term" value="F:6-phosphogluconolactonase activity"/>
    <property type="evidence" value="ECO:0007669"/>
    <property type="project" value="TreeGrafter"/>
</dbReference>
<dbReference type="Gene3D" id="2.130.10.10">
    <property type="entry name" value="YVTN repeat-like/Quinoprotein amine dehydrogenase"/>
    <property type="match status" value="1"/>
</dbReference>
<dbReference type="InterPro" id="IPR019405">
    <property type="entry name" value="Lactonase_7-beta_prop"/>
</dbReference>
<gene>
    <name evidence="2" type="ORF">LSUE1_G008880</name>
</gene>
<dbReference type="InterPro" id="IPR015943">
    <property type="entry name" value="WD40/YVTN_repeat-like_dom_sf"/>
</dbReference>
<evidence type="ECO:0000256" key="1">
    <source>
        <dbReference type="ARBA" id="ARBA00005564"/>
    </source>
</evidence>
<dbReference type="EMBL" id="QGMK01002729">
    <property type="protein sequence ID" value="TVY56428.1"/>
    <property type="molecule type" value="Genomic_DNA"/>
</dbReference>
<comment type="caution">
    <text evidence="2">The sequence shown here is derived from an EMBL/GenBank/DDBJ whole genome shotgun (WGS) entry which is preliminary data.</text>
</comment>
<dbReference type="Pfam" id="PF10282">
    <property type="entry name" value="Lactonase"/>
    <property type="match status" value="1"/>
</dbReference>
<comment type="similarity">
    <text evidence="1">Belongs to the cycloisomerase 2 family.</text>
</comment>
<dbReference type="AlphaFoldDB" id="A0A8T9BXR0"/>
<sequence length="416" mass="44974">MHLSKAVFYVSSIAAYVAAEATKAQTAMLYVSSYDGNISTINVAPSQGHLQLNVTSINNGCAPDPSWLLLHKGILFCGDEGFPTPNSSILASFNTTPSGKLQQLSNVTTLNGNVNSAIFGNGTMIALAEYGACVISVIDIQNPSALKVTQSIKFNLTTLGPNRQQSVSRPHQVVFDPTQMFMLSPDLGGDMVRVFHADPTTHHLDEQSPLKVPAGSGPRHAVFYTSKTCGFKRTYLYLVTELSNMLYGYEVMYNGNMTLSFNKVYESGTFGFLPIPNTAFPSEILISPNNQHLLVSSRNDTHFGNSTNPDPKNSTAIVSDSLLTYYIDACTGVLDLIQVYPAGGSYPRSMELNREGNLLAVALQLSSRVVVFKRDCESGIIEEIAGSVAVDGVLTNVVWDEPAMGNSTYDRRGLLA</sequence>
<keyword evidence="3" id="KW-1185">Reference proteome</keyword>
<dbReference type="Proteomes" id="UP000469558">
    <property type="component" value="Unassembled WGS sequence"/>
</dbReference>
<name>A0A8T9BXR0_9HELO</name>
<dbReference type="PANTHER" id="PTHR30344:SF1">
    <property type="entry name" value="6-PHOSPHOGLUCONOLACTONASE"/>
    <property type="match status" value="1"/>
</dbReference>
<dbReference type="SUPFAM" id="SSF75011">
    <property type="entry name" value="3-carboxy-cis,cis-mucoante lactonizing enzyme"/>
    <property type="match status" value="1"/>
</dbReference>
<dbReference type="PANTHER" id="PTHR30344">
    <property type="entry name" value="6-PHOSPHOGLUCONOLACTONASE-RELATED"/>
    <property type="match status" value="1"/>
</dbReference>
<reference evidence="2 3" key="1">
    <citation type="submission" date="2018-05" db="EMBL/GenBank/DDBJ databases">
        <title>Genome sequencing and assembly of the regulated plant pathogen Lachnellula willkommii and related sister species for the development of diagnostic species identification markers.</title>
        <authorList>
            <person name="Giroux E."/>
            <person name="Bilodeau G."/>
        </authorList>
    </citation>
    <scope>NUCLEOTIDE SEQUENCE [LARGE SCALE GENOMIC DNA]</scope>
    <source>
        <strain evidence="2 3">CBS 268.59</strain>
    </source>
</reference>
<dbReference type="InterPro" id="IPR050282">
    <property type="entry name" value="Cycloisomerase_2"/>
</dbReference>
<proteinExistence type="inferred from homology"/>
<evidence type="ECO:0000313" key="3">
    <source>
        <dbReference type="Proteomes" id="UP000469558"/>
    </source>
</evidence>
<evidence type="ECO:0000313" key="2">
    <source>
        <dbReference type="EMBL" id="TVY56428.1"/>
    </source>
</evidence>
<accession>A0A8T9BXR0</accession>
<organism evidence="2 3">
    <name type="scientific">Lachnellula suecica</name>
    <dbReference type="NCBI Taxonomy" id="602035"/>
    <lineage>
        <taxon>Eukaryota</taxon>
        <taxon>Fungi</taxon>
        <taxon>Dikarya</taxon>
        <taxon>Ascomycota</taxon>
        <taxon>Pezizomycotina</taxon>
        <taxon>Leotiomycetes</taxon>
        <taxon>Helotiales</taxon>
        <taxon>Lachnaceae</taxon>
        <taxon>Lachnellula</taxon>
    </lineage>
</organism>
<dbReference type="OrthoDB" id="9972196at2759"/>